<keyword evidence="10" id="KW-0862">Zinc</keyword>
<evidence type="ECO:0000259" key="14">
    <source>
        <dbReference type="Pfam" id="PF11940"/>
    </source>
</evidence>
<evidence type="ECO:0000256" key="8">
    <source>
        <dbReference type="ARBA" id="ARBA00022723"/>
    </source>
</evidence>
<feature type="domain" description="Aminopeptidase N-like N-terminal" evidence="16">
    <location>
        <begin position="24"/>
        <end position="188"/>
    </location>
</feature>
<evidence type="ECO:0000256" key="7">
    <source>
        <dbReference type="ARBA" id="ARBA00022670"/>
    </source>
</evidence>
<dbReference type="PANTHER" id="PTHR46322:SF1">
    <property type="entry name" value="PUROMYCIN-SENSITIVE AMINOPEPTIDASE"/>
    <property type="match status" value="1"/>
</dbReference>
<dbReference type="Pfam" id="PF17432">
    <property type="entry name" value="DUF3458_C"/>
    <property type="match status" value="1"/>
</dbReference>
<dbReference type="PANTHER" id="PTHR46322">
    <property type="entry name" value="PUROMYCIN-SENSITIVE AMINOPEPTIDASE"/>
    <property type="match status" value="1"/>
</dbReference>
<sequence>MRTDTPVTIRRQDYRPYPYEIPAVDLEFDLDPHSTQVRTRLQVQRREPEAPLVLDGQDLELVSVVVDGQAWDAGRYRREADTLTLPGLGAEAEVEIVSRCRPQANSTLMGLYVSNGVFFTQCEAEGFRRITWFPDRPDVMSRYTVTLRADKARFPTLLSNGNLVAAQDLPDGRHQARWEDPFPKPCYLFALVAGTLTWRESRVRTRSGREVLLQVYSDPGSETRTGYALESLERALRWDETRFSLELDLDRFMVVAARDFNMGAMENKGLNIFNAAYVLADPESATDANYSAIEAVIGHEYFHNWTGNRVTCRDWFQLSLKEGLTVFRDQEFTADMMAAGLDPQAAASARAVKRIDDVATLRAAQFPEDAGPMAHPIRPESYQEIGNFYTATVYEKGAEVIRMQQTLLGADGFKRGLAEYFRRHDGQAVTCDDFVAAMESVYMQLHPGRDLKIFRRWYQQAGTPRVGVSIEHDAAAARCTVTLTQRCDPVGVERLAGTAVKPPLHIPFALGLLDRSGKAIPLRLAGSADAPADTVLLELTAERAQWTFENVPSAPVPSLLRDFSAPVIVDYDYSDAELALLMAHDGNAFARWEAGQQLATRQLLAAAEAVRQGRGPAFDGTFVDAWRSVLLDPGLDPAYRARALALPSEKTVAERMAEVDPQALAAARDGMRAELGRRLAAEWRAAIDANQTPGPYSPDPVSAGRRAMKSLALAFLMAGDDPQAHELAQRQYEQAPNMTDALAALTALANHGPRQAAGEALAHFYERWQGDPLVIDKWFALQATARHTTVDTVEGLMAHPAFTLRNPNRARSLVFQFCLNNLQGFHQTDGRGYRYWAEQVLALDALNPEIAARLARAMDRWVRYVPELSALMRDALQQVRSHPGLSRNVTEIVSKALEISA</sequence>
<accession>A0ABP8GZQ3</accession>
<dbReference type="Pfam" id="PF11940">
    <property type="entry name" value="DUF3458"/>
    <property type="match status" value="1"/>
</dbReference>
<feature type="domain" description="Peptidase M1 alanyl aminopeptidase Ig-like fold" evidence="14">
    <location>
        <begin position="462"/>
        <end position="572"/>
    </location>
</feature>
<dbReference type="Gene3D" id="1.25.50.10">
    <property type="entry name" value="Peptidase M1, alanyl aminopeptidase, C-terminal domain"/>
    <property type="match status" value="1"/>
</dbReference>
<organism evidence="17 18">
    <name type="scientific">Pigmentiphaga soli</name>
    <dbReference type="NCBI Taxonomy" id="1007095"/>
    <lineage>
        <taxon>Bacteria</taxon>
        <taxon>Pseudomonadati</taxon>
        <taxon>Pseudomonadota</taxon>
        <taxon>Betaproteobacteria</taxon>
        <taxon>Burkholderiales</taxon>
        <taxon>Alcaligenaceae</taxon>
        <taxon>Pigmentiphaga</taxon>
    </lineage>
</organism>
<comment type="cofactor">
    <cofactor evidence="2">
        <name>Zn(2+)</name>
        <dbReference type="ChEBI" id="CHEBI:29105"/>
    </cofactor>
</comment>
<keyword evidence="18" id="KW-1185">Reference proteome</keyword>
<evidence type="ECO:0000256" key="5">
    <source>
        <dbReference type="ARBA" id="ARBA00015611"/>
    </source>
</evidence>
<dbReference type="InterPro" id="IPR024601">
    <property type="entry name" value="Peptidase_M1_pepN_C"/>
</dbReference>
<evidence type="ECO:0000256" key="11">
    <source>
        <dbReference type="ARBA" id="ARBA00023049"/>
    </source>
</evidence>
<name>A0ABP8GZQ3_9BURK</name>
<dbReference type="SUPFAM" id="SSF55486">
    <property type="entry name" value="Metalloproteases ('zincins'), catalytic domain"/>
    <property type="match status" value="1"/>
</dbReference>
<feature type="domain" description="Peptidase M1 alanyl aminopeptidase C-terminal" evidence="15">
    <location>
        <begin position="575"/>
        <end position="898"/>
    </location>
</feature>
<comment type="similarity">
    <text evidence="3">Belongs to the peptidase M1 family.</text>
</comment>
<dbReference type="Gene3D" id="1.10.390.10">
    <property type="entry name" value="Neutral Protease Domain 2"/>
    <property type="match status" value="1"/>
</dbReference>
<evidence type="ECO:0000256" key="2">
    <source>
        <dbReference type="ARBA" id="ARBA00001947"/>
    </source>
</evidence>
<keyword evidence="8" id="KW-0479">Metal-binding</keyword>
<dbReference type="EC" id="3.4.11.2" evidence="4 12"/>
<dbReference type="InterPro" id="IPR035414">
    <property type="entry name" value="Peptidase_M1_pepN_Ig-like"/>
</dbReference>
<evidence type="ECO:0000256" key="3">
    <source>
        <dbReference type="ARBA" id="ARBA00010136"/>
    </source>
</evidence>
<evidence type="ECO:0000256" key="6">
    <source>
        <dbReference type="ARBA" id="ARBA00022438"/>
    </source>
</evidence>
<evidence type="ECO:0000256" key="10">
    <source>
        <dbReference type="ARBA" id="ARBA00022833"/>
    </source>
</evidence>
<gene>
    <name evidence="17" type="primary">pepN</name>
    <name evidence="17" type="ORF">GCM10023144_21090</name>
</gene>
<dbReference type="NCBIfam" id="TIGR02414">
    <property type="entry name" value="pepN_proteo"/>
    <property type="match status" value="1"/>
</dbReference>
<keyword evidence="9" id="KW-0378">Hydrolase</keyword>
<keyword evidence="7" id="KW-0645">Protease</keyword>
<reference evidence="18" key="1">
    <citation type="journal article" date="2019" name="Int. J. Syst. Evol. Microbiol.">
        <title>The Global Catalogue of Microorganisms (GCM) 10K type strain sequencing project: providing services to taxonomists for standard genome sequencing and annotation.</title>
        <authorList>
            <consortium name="The Broad Institute Genomics Platform"/>
            <consortium name="The Broad Institute Genome Sequencing Center for Infectious Disease"/>
            <person name="Wu L."/>
            <person name="Ma J."/>
        </authorList>
    </citation>
    <scope>NUCLEOTIDE SEQUENCE [LARGE SCALE GENOMIC DNA]</scope>
    <source>
        <strain evidence="18">JCM 17666</strain>
    </source>
</reference>
<evidence type="ECO:0000313" key="18">
    <source>
        <dbReference type="Proteomes" id="UP001501671"/>
    </source>
</evidence>
<evidence type="ECO:0000259" key="15">
    <source>
        <dbReference type="Pfam" id="PF17432"/>
    </source>
</evidence>
<dbReference type="InterPro" id="IPR042097">
    <property type="entry name" value="Aminopeptidase_N-like_N_sf"/>
</dbReference>
<dbReference type="EMBL" id="BAABFO010000008">
    <property type="protein sequence ID" value="GAA4331887.1"/>
    <property type="molecule type" value="Genomic_DNA"/>
</dbReference>
<dbReference type="InterPro" id="IPR027268">
    <property type="entry name" value="Peptidase_M4/M1_CTD_sf"/>
</dbReference>
<dbReference type="RefSeq" id="WP_345249092.1">
    <property type="nucleotide sequence ID" value="NZ_BAABFO010000008.1"/>
</dbReference>
<dbReference type="SUPFAM" id="SSF63737">
    <property type="entry name" value="Leukotriene A4 hydrolase N-terminal domain"/>
    <property type="match status" value="1"/>
</dbReference>
<dbReference type="InterPro" id="IPR012779">
    <property type="entry name" value="Peptidase_M1_pepN"/>
</dbReference>
<dbReference type="InterPro" id="IPR014782">
    <property type="entry name" value="Peptidase_M1_dom"/>
</dbReference>
<dbReference type="Proteomes" id="UP001501671">
    <property type="component" value="Unassembled WGS sequence"/>
</dbReference>
<comment type="catalytic activity">
    <reaction evidence="1">
        <text>Release of an N-terminal amino acid, Xaa-|-Yaa- from a peptide, amide or arylamide. Xaa is preferably Ala, but may be most amino acids including Pro (slow action). When a terminal hydrophobic residue is followed by a prolyl residue, the two may be released as an intact Xaa-Pro dipeptide.</text>
        <dbReference type="EC" id="3.4.11.2"/>
    </reaction>
</comment>
<dbReference type="Gene3D" id="2.60.40.1730">
    <property type="entry name" value="tricorn interacting facor f3 domain"/>
    <property type="match status" value="1"/>
</dbReference>
<dbReference type="InterPro" id="IPR038438">
    <property type="entry name" value="PepN_Ig-like_sf"/>
</dbReference>
<dbReference type="PRINTS" id="PR00756">
    <property type="entry name" value="ALADIPTASE"/>
</dbReference>
<evidence type="ECO:0000256" key="9">
    <source>
        <dbReference type="ARBA" id="ARBA00022801"/>
    </source>
</evidence>
<evidence type="ECO:0000259" key="13">
    <source>
        <dbReference type="Pfam" id="PF01433"/>
    </source>
</evidence>
<dbReference type="Gene3D" id="2.60.40.1840">
    <property type="match status" value="1"/>
</dbReference>
<evidence type="ECO:0000256" key="12">
    <source>
        <dbReference type="NCBIfam" id="TIGR02414"/>
    </source>
</evidence>
<dbReference type="Pfam" id="PF01433">
    <property type="entry name" value="Peptidase_M1"/>
    <property type="match status" value="1"/>
</dbReference>
<feature type="domain" description="Peptidase M1 membrane alanine aminopeptidase" evidence="13">
    <location>
        <begin position="227"/>
        <end position="442"/>
    </location>
</feature>
<comment type="caution">
    <text evidence="17">The sequence shown here is derived from an EMBL/GenBank/DDBJ whole genome shotgun (WGS) entry which is preliminary data.</text>
</comment>
<dbReference type="InterPro" id="IPR037144">
    <property type="entry name" value="Peptidase_M1_pepN_C_sf"/>
</dbReference>
<evidence type="ECO:0000256" key="1">
    <source>
        <dbReference type="ARBA" id="ARBA00000098"/>
    </source>
</evidence>
<dbReference type="Pfam" id="PF17900">
    <property type="entry name" value="Peptidase_M1_N"/>
    <property type="match status" value="1"/>
</dbReference>
<evidence type="ECO:0000256" key="4">
    <source>
        <dbReference type="ARBA" id="ARBA00012564"/>
    </source>
</evidence>
<keyword evidence="6 17" id="KW-0031">Aminopeptidase</keyword>
<proteinExistence type="inferred from homology"/>
<dbReference type="Gene3D" id="3.30.2010.30">
    <property type="match status" value="1"/>
</dbReference>
<dbReference type="InterPro" id="IPR001930">
    <property type="entry name" value="Peptidase_M1"/>
</dbReference>
<evidence type="ECO:0000259" key="16">
    <source>
        <dbReference type="Pfam" id="PF17900"/>
    </source>
</evidence>
<protein>
    <recommendedName>
        <fullName evidence="5 12">Aminopeptidase N</fullName>
        <ecNumber evidence="4 12">3.4.11.2</ecNumber>
    </recommendedName>
</protein>
<keyword evidence="11" id="KW-0482">Metalloprotease</keyword>
<dbReference type="CDD" id="cd09600">
    <property type="entry name" value="M1_APN"/>
    <property type="match status" value="1"/>
</dbReference>
<dbReference type="GO" id="GO:0004177">
    <property type="term" value="F:aminopeptidase activity"/>
    <property type="evidence" value="ECO:0007669"/>
    <property type="project" value="UniProtKB-KW"/>
</dbReference>
<dbReference type="InterPro" id="IPR045357">
    <property type="entry name" value="Aminopeptidase_N-like_N"/>
</dbReference>
<evidence type="ECO:0000313" key="17">
    <source>
        <dbReference type="EMBL" id="GAA4331887.1"/>
    </source>
</evidence>